<accession>A0ABM1IKA4</accession>
<name>A0ABM1IKA4_POLDO</name>
<dbReference type="Proteomes" id="UP000694924">
    <property type="component" value="Unplaced"/>
</dbReference>
<feature type="domain" description="CCHC-type" evidence="3">
    <location>
        <begin position="291"/>
        <end position="306"/>
    </location>
</feature>
<evidence type="ECO:0000256" key="1">
    <source>
        <dbReference type="PROSITE-ProRule" id="PRU00047"/>
    </source>
</evidence>
<feature type="region of interest" description="Disordered" evidence="2">
    <location>
        <begin position="1"/>
        <end position="207"/>
    </location>
</feature>
<evidence type="ECO:0000259" key="3">
    <source>
        <dbReference type="PROSITE" id="PS50158"/>
    </source>
</evidence>
<dbReference type="Pfam" id="PF00098">
    <property type="entry name" value="zf-CCHC"/>
    <property type="match status" value="1"/>
</dbReference>
<dbReference type="RefSeq" id="XP_015180641.1">
    <property type="nucleotide sequence ID" value="XM_015325155.1"/>
</dbReference>
<feature type="compositionally biased region" description="Polar residues" evidence="2">
    <location>
        <begin position="138"/>
        <end position="147"/>
    </location>
</feature>
<dbReference type="PANTHER" id="PTHR46242:SF1">
    <property type="entry name" value="ZINC FINGER CCHC DOMAIN-CONTAINING PROTEIN 9"/>
    <property type="match status" value="1"/>
</dbReference>
<keyword evidence="1" id="KW-0863">Zinc-finger</keyword>
<dbReference type="PANTHER" id="PTHR46242">
    <property type="entry name" value="ZINC FINGER CCHC DOMAIN-CONTAINING PROTEIN 9 ZCCHC9"/>
    <property type="match status" value="1"/>
</dbReference>
<feature type="compositionally biased region" description="Basic and acidic residues" evidence="2">
    <location>
        <begin position="36"/>
        <end position="54"/>
    </location>
</feature>
<dbReference type="InterPro" id="IPR001878">
    <property type="entry name" value="Znf_CCHC"/>
</dbReference>
<dbReference type="InterPro" id="IPR036875">
    <property type="entry name" value="Znf_CCHC_sf"/>
</dbReference>
<feature type="compositionally biased region" description="Low complexity" evidence="2">
    <location>
        <begin position="171"/>
        <end position="195"/>
    </location>
</feature>
<keyword evidence="1" id="KW-0479">Metal-binding</keyword>
<evidence type="ECO:0000313" key="4">
    <source>
        <dbReference type="Proteomes" id="UP000694924"/>
    </source>
</evidence>
<evidence type="ECO:0000313" key="5">
    <source>
        <dbReference type="RefSeq" id="XP_015180641.1"/>
    </source>
</evidence>
<dbReference type="GeneID" id="107068583"/>
<feature type="compositionally biased region" description="Basic residues" evidence="2">
    <location>
        <begin position="123"/>
        <end position="135"/>
    </location>
</feature>
<gene>
    <name evidence="5" type="primary">LOC107068583</name>
</gene>
<evidence type="ECO:0000256" key="2">
    <source>
        <dbReference type="SAM" id="MobiDB-lite"/>
    </source>
</evidence>
<feature type="compositionally biased region" description="Basic and acidic residues" evidence="2">
    <location>
        <begin position="148"/>
        <end position="164"/>
    </location>
</feature>
<protein>
    <submittedName>
        <fullName evidence="5">Zinc finger CCHC domain-containing protein 9-like</fullName>
    </submittedName>
</protein>
<dbReference type="PROSITE" id="PS50158">
    <property type="entry name" value="ZF_CCHC"/>
    <property type="match status" value="2"/>
</dbReference>
<sequence length="430" mass="49476">MTRYTRAKGAKASNERLPNDATPWHVMKQQLTENETTEKKVKTAKELLSEKQETDNTATVSWASFDDDKSNKNVNQDTISKKKEKKKHINNKNESETQVEDNVNSDKKIIDNENNSSQWHQVLSKRQKRNMKRQNKNLSDSTTTTSINKEESNDNNTDFRDSKRSNNNFPQRFNRNYSNGNNFNNRFNQYNNNSRMSKPVKKRKPPKIRDDLEHKRRKSDCGPIKMMFNGVEVEIVKYDGFPVKKEDAERLKELRQKMVMQGIPKSEIDSAMKLERRKAEKELARAKKHVCFHCRKAGHNLSDCPELANEQSGTGICYKCGSTEHTHFECKVNKAPEYRYATCFICREQGHISNQCPDNPKGIYPDGGACKICGDVTHLKKDCPDLIKEKEESVITVDKITDGTLESLDATSDKNKSSHTDNKTAKIIKF</sequence>
<dbReference type="SMART" id="SM00343">
    <property type="entry name" value="ZnF_C2HC"/>
    <property type="match status" value="4"/>
</dbReference>
<feature type="compositionally biased region" description="Polar residues" evidence="2">
    <location>
        <begin position="112"/>
        <end position="121"/>
    </location>
</feature>
<keyword evidence="1" id="KW-0862">Zinc</keyword>
<dbReference type="Gene3D" id="4.10.60.10">
    <property type="entry name" value="Zinc finger, CCHC-type"/>
    <property type="match status" value="2"/>
</dbReference>
<dbReference type="InterPro" id="IPR042246">
    <property type="entry name" value="ZCCHC9"/>
</dbReference>
<reference evidence="5" key="1">
    <citation type="submission" date="2025-08" db="UniProtKB">
        <authorList>
            <consortium name="RefSeq"/>
        </authorList>
    </citation>
    <scope>IDENTIFICATION</scope>
    <source>
        <tissue evidence="5">Whole body</tissue>
    </source>
</reference>
<dbReference type="SUPFAM" id="SSF57756">
    <property type="entry name" value="Retrovirus zinc finger-like domains"/>
    <property type="match status" value="2"/>
</dbReference>
<keyword evidence="4" id="KW-1185">Reference proteome</keyword>
<organism evidence="4 5">
    <name type="scientific">Polistes dominula</name>
    <name type="common">European paper wasp</name>
    <name type="synonym">Vespa dominula</name>
    <dbReference type="NCBI Taxonomy" id="743375"/>
    <lineage>
        <taxon>Eukaryota</taxon>
        <taxon>Metazoa</taxon>
        <taxon>Ecdysozoa</taxon>
        <taxon>Arthropoda</taxon>
        <taxon>Hexapoda</taxon>
        <taxon>Insecta</taxon>
        <taxon>Pterygota</taxon>
        <taxon>Neoptera</taxon>
        <taxon>Endopterygota</taxon>
        <taxon>Hymenoptera</taxon>
        <taxon>Apocrita</taxon>
        <taxon>Aculeata</taxon>
        <taxon>Vespoidea</taxon>
        <taxon>Vespidae</taxon>
        <taxon>Polistinae</taxon>
        <taxon>Polistini</taxon>
        <taxon>Polistes</taxon>
    </lineage>
</organism>
<feature type="domain" description="CCHC-type" evidence="3">
    <location>
        <begin position="343"/>
        <end position="358"/>
    </location>
</feature>
<proteinExistence type="predicted"/>